<evidence type="ECO:0000259" key="1">
    <source>
        <dbReference type="Pfam" id="PF03781"/>
    </source>
</evidence>
<dbReference type="Gene3D" id="3.90.1580.10">
    <property type="entry name" value="paralog of FGE (formylglycine-generating enzyme)"/>
    <property type="match status" value="1"/>
</dbReference>
<sequence>MKTVSGDVGKDVRPGSNKKIIWKALKDAGELEGDEFVFEVEAVSGPGKEFVNSIGMKFMLIPAGSFMMGIPSSEQGRESDERRHKVTLTKGFYMGVTEVTQSQWKAIMGNNPSNFKGDNLPVEQVSWNDCREFIRKLNRQEGGNKYRLPTEAEWEYACRAGTTTPFFTGGCISTDQANYNGNYPMPGCSKGMYRKKTIEVASFSPNAWGLYDMHGNVWEWCEDWYEKNYPSGNVTDPAGPSSGSDRVLRGGSWSSFARYLRSADRSGLDPGGRCSNFGFRVVRAY</sequence>
<evidence type="ECO:0000313" key="3">
    <source>
        <dbReference type="Proteomes" id="UP000603545"/>
    </source>
</evidence>
<comment type="caution">
    <text evidence="2">The sequence shown here is derived from an EMBL/GenBank/DDBJ whole genome shotgun (WGS) entry which is preliminary data.</text>
</comment>
<dbReference type="Proteomes" id="UP000603545">
    <property type="component" value="Unassembled WGS sequence"/>
</dbReference>
<dbReference type="InterPro" id="IPR005532">
    <property type="entry name" value="SUMF_dom"/>
</dbReference>
<dbReference type="EMBL" id="JACNLL010000054">
    <property type="protein sequence ID" value="MBC8199509.1"/>
    <property type="molecule type" value="Genomic_DNA"/>
</dbReference>
<reference evidence="2 3" key="1">
    <citation type="submission" date="2020-08" db="EMBL/GenBank/DDBJ databases">
        <title>Bridging the membrane lipid divide: bacteria of the FCB group superphylum have the potential to synthesize archaeal ether lipids.</title>
        <authorList>
            <person name="Villanueva L."/>
            <person name="Von Meijenfeldt F.A.B."/>
            <person name="Westbye A.B."/>
            <person name="Yadav S."/>
            <person name="Hopmans E.C."/>
            <person name="Dutilh B.E."/>
            <person name="Sinninghe Damste J.S."/>
        </authorList>
    </citation>
    <scope>NUCLEOTIDE SEQUENCE [LARGE SCALE GENOMIC DNA]</scope>
    <source>
        <strain evidence="2">NIOZ-UU82</strain>
    </source>
</reference>
<dbReference type="InterPro" id="IPR016187">
    <property type="entry name" value="CTDL_fold"/>
</dbReference>
<protein>
    <submittedName>
        <fullName evidence="2">Formylglycine-generating enzyme family protein</fullName>
    </submittedName>
</protein>
<dbReference type="PANTHER" id="PTHR23150:SF19">
    <property type="entry name" value="FORMYLGLYCINE-GENERATING ENZYME"/>
    <property type="match status" value="1"/>
</dbReference>
<dbReference type="PANTHER" id="PTHR23150">
    <property type="entry name" value="SULFATASE MODIFYING FACTOR 1, 2"/>
    <property type="match status" value="1"/>
</dbReference>
<proteinExistence type="predicted"/>
<dbReference type="InterPro" id="IPR042095">
    <property type="entry name" value="SUMF_sf"/>
</dbReference>
<name>A0A8J6N3G2_9BACT</name>
<evidence type="ECO:0000313" key="2">
    <source>
        <dbReference type="EMBL" id="MBC8199509.1"/>
    </source>
</evidence>
<gene>
    <name evidence="2" type="ORF">H8E80_05620</name>
</gene>
<dbReference type="InterPro" id="IPR051043">
    <property type="entry name" value="Sulfatase_Mod_Factor_Kinase"/>
</dbReference>
<feature type="domain" description="Sulfatase-modifying factor enzyme-like" evidence="1">
    <location>
        <begin position="58"/>
        <end position="283"/>
    </location>
</feature>
<dbReference type="AlphaFoldDB" id="A0A8J6N3G2"/>
<accession>A0A8J6N3G2</accession>
<dbReference type="GO" id="GO:0120147">
    <property type="term" value="F:formylglycine-generating oxidase activity"/>
    <property type="evidence" value="ECO:0007669"/>
    <property type="project" value="TreeGrafter"/>
</dbReference>
<organism evidence="2 3">
    <name type="scientific">Candidatus Desulfaltia bathyphila</name>
    <dbReference type="NCBI Taxonomy" id="2841697"/>
    <lineage>
        <taxon>Bacteria</taxon>
        <taxon>Pseudomonadati</taxon>
        <taxon>Thermodesulfobacteriota</taxon>
        <taxon>Desulfobacteria</taxon>
        <taxon>Desulfobacterales</taxon>
        <taxon>Desulfobacterales incertae sedis</taxon>
        <taxon>Candidatus Desulfaltia</taxon>
    </lineage>
</organism>
<dbReference type="SUPFAM" id="SSF56436">
    <property type="entry name" value="C-type lectin-like"/>
    <property type="match status" value="1"/>
</dbReference>
<dbReference type="Pfam" id="PF03781">
    <property type="entry name" value="FGE-sulfatase"/>
    <property type="match status" value="1"/>
</dbReference>